<evidence type="ECO:0000256" key="6">
    <source>
        <dbReference type="RuleBase" id="RU362125"/>
    </source>
</evidence>
<dbReference type="InterPro" id="IPR013786">
    <property type="entry name" value="AcylCoA_DH/ox_N"/>
</dbReference>
<dbReference type="CDD" id="cd00567">
    <property type="entry name" value="ACAD"/>
    <property type="match status" value="1"/>
</dbReference>
<dbReference type="InterPro" id="IPR046373">
    <property type="entry name" value="Acyl-CoA_Oxase/DH_mid-dom_sf"/>
</dbReference>
<protein>
    <submittedName>
        <fullName evidence="10">Acyl-CoA dehydrogenase family protein</fullName>
    </submittedName>
</protein>
<evidence type="ECO:0000259" key="9">
    <source>
        <dbReference type="Pfam" id="PF02771"/>
    </source>
</evidence>
<feature type="domain" description="Acyl-CoA dehydrogenase/oxidase N-terminal" evidence="9">
    <location>
        <begin position="6"/>
        <end position="116"/>
    </location>
</feature>
<evidence type="ECO:0000256" key="4">
    <source>
        <dbReference type="ARBA" id="ARBA00022827"/>
    </source>
</evidence>
<dbReference type="Gene3D" id="1.20.140.10">
    <property type="entry name" value="Butyryl-CoA Dehydrogenase, subunit A, domain 3"/>
    <property type="match status" value="1"/>
</dbReference>
<dbReference type="Gene3D" id="2.40.110.10">
    <property type="entry name" value="Butyryl-CoA Dehydrogenase, subunit A, domain 2"/>
    <property type="match status" value="1"/>
</dbReference>
<dbReference type="RefSeq" id="WP_344252262.1">
    <property type="nucleotide sequence ID" value="NZ_BAAARE010000001.1"/>
</dbReference>
<dbReference type="SUPFAM" id="SSF56645">
    <property type="entry name" value="Acyl-CoA dehydrogenase NM domain-like"/>
    <property type="match status" value="1"/>
</dbReference>
<dbReference type="Gene3D" id="1.10.540.10">
    <property type="entry name" value="Acyl-CoA dehydrogenase/oxidase, N-terminal domain"/>
    <property type="match status" value="1"/>
</dbReference>
<evidence type="ECO:0000256" key="2">
    <source>
        <dbReference type="ARBA" id="ARBA00009347"/>
    </source>
</evidence>
<evidence type="ECO:0000313" key="11">
    <source>
        <dbReference type="Proteomes" id="UP001500730"/>
    </source>
</evidence>
<dbReference type="Pfam" id="PF00441">
    <property type="entry name" value="Acyl-CoA_dh_1"/>
    <property type="match status" value="1"/>
</dbReference>
<evidence type="ECO:0000256" key="5">
    <source>
        <dbReference type="ARBA" id="ARBA00023002"/>
    </source>
</evidence>
<reference evidence="11" key="1">
    <citation type="journal article" date="2019" name="Int. J. Syst. Evol. Microbiol.">
        <title>The Global Catalogue of Microorganisms (GCM) 10K type strain sequencing project: providing services to taxonomists for standard genome sequencing and annotation.</title>
        <authorList>
            <consortium name="The Broad Institute Genomics Platform"/>
            <consortium name="The Broad Institute Genome Sequencing Center for Infectious Disease"/>
            <person name="Wu L."/>
            <person name="Ma J."/>
        </authorList>
    </citation>
    <scope>NUCLEOTIDE SEQUENCE [LARGE SCALE GENOMIC DNA]</scope>
    <source>
        <strain evidence="11">JCM 16259</strain>
    </source>
</reference>
<dbReference type="Pfam" id="PF02771">
    <property type="entry name" value="Acyl-CoA_dh_N"/>
    <property type="match status" value="1"/>
</dbReference>
<evidence type="ECO:0000256" key="3">
    <source>
        <dbReference type="ARBA" id="ARBA00022630"/>
    </source>
</evidence>
<feature type="domain" description="Acyl-CoA oxidase/dehydrogenase middle" evidence="8">
    <location>
        <begin position="121"/>
        <end position="215"/>
    </location>
</feature>
<keyword evidence="4 6" id="KW-0274">FAD</keyword>
<dbReference type="SUPFAM" id="SSF47203">
    <property type="entry name" value="Acyl-CoA dehydrogenase C-terminal domain-like"/>
    <property type="match status" value="1"/>
</dbReference>
<dbReference type="InterPro" id="IPR006091">
    <property type="entry name" value="Acyl-CoA_Oxase/DH_mid-dom"/>
</dbReference>
<dbReference type="InterPro" id="IPR037069">
    <property type="entry name" value="AcylCoA_DH/ox_N_sf"/>
</dbReference>
<dbReference type="Proteomes" id="UP001500730">
    <property type="component" value="Unassembled WGS sequence"/>
</dbReference>
<name>A0ABP5Y0K6_9MICO</name>
<evidence type="ECO:0000259" key="8">
    <source>
        <dbReference type="Pfam" id="PF02770"/>
    </source>
</evidence>
<dbReference type="Pfam" id="PF02770">
    <property type="entry name" value="Acyl-CoA_dh_M"/>
    <property type="match status" value="1"/>
</dbReference>
<comment type="similarity">
    <text evidence="2 6">Belongs to the acyl-CoA dehydrogenase family.</text>
</comment>
<dbReference type="EMBL" id="BAAARE010000001">
    <property type="protein sequence ID" value="GAA2468419.1"/>
    <property type="molecule type" value="Genomic_DNA"/>
</dbReference>
<dbReference type="InterPro" id="IPR036250">
    <property type="entry name" value="AcylCo_DH-like_C"/>
</dbReference>
<evidence type="ECO:0000259" key="7">
    <source>
        <dbReference type="Pfam" id="PF00441"/>
    </source>
</evidence>
<comment type="caution">
    <text evidence="10">The sequence shown here is derived from an EMBL/GenBank/DDBJ whole genome shotgun (WGS) entry which is preliminary data.</text>
</comment>
<dbReference type="InterPro" id="IPR009100">
    <property type="entry name" value="AcylCoA_DH/oxidase_NM_dom_sf"/>
</dbReference>
<dbReference type="InterPro" id="IPR050741">
    <property type="entry name" value="Acyl-CoA_dehydrogenase"/>
</dbReference>
<dbReference type="InterPro" id="IPR009075">
    <property type="entry name" value="AcylCo_DH/oxidase_C"/>
</dbReference>
<dbReference type="PANTHER" id="PTHR48083">
    <property type="entry name" value="MEDIUM-CHAIN SPECIFIC ACYL-COA DEHYDROGENASE, MITOCHONDRIAL-RELATED"/>
    <property type="match status" value="1"/>
</dbReference>
<proteinExistence type="inferred from homology"/>
<keyword evidence="3 6" id="KW-0285">Flavoprotein</keyword>
<keyword evidence="5 6" id="KW-0560">Oxidoreductase</keyword>
<accession>A0ABP5Y0K6</accession>
<dbReference type="PANTHER" id="PTHR48083:SF1">
    <property type="entry name" value="DEHYDROGENASE, PUTATIVE (AFU_ORTHOLOGUE AFUA_7G06510)-RELATED"/>
    <property type="match status" value="1"/>
</dbReference>
<gene>
    <name evidence="10" type="ORF">GCM10009858_02090</name>
</gene>
<evidence type="ECO:0000313" key="10">
    <source>
        <dbReference type="EMBL" id="GAA2468419.1"/>
    </source>
</evidence>
<comment type="cofactor">
    <cofactor evidence="1 6">
        <name>FAD</name>
        <dbReference type="ChEBI" id="CHEBI:57692"/>
    </cofactor>
</comment>
<feature type="domain" description="Acyl-CoA dehydrogenase/oxidase C-terminal" evidence="7">
    <location>
        <begin position="228"/>
        <end position="374"/>
    </location>
</feature>
<keyword evidence="11" id="KW-1185">Reference proteome</keyword>
<sequence length="383" mass="40784">MDSLRTPEQKAIANTVAKITGKYGHAYFVASARDGRKVEELWDEIAAAGYAGVNLPEKYGGGGGGVADLAVVAEEMAAQGCPLLTLIVSPAICGGIIARHGTEDQCRRWLPGLASGVKKMAFAITEPDSGSNSHEISLSAEYRDGQWHLNGAKYYVSILDEAEHVLVVARTGTGTDRRHRHSLFVVPTNSPGVAFSMIPVEMVAPEKQFTLTFDDVLVGEENLLGAAGEGLQIMFDGLNPERIMAAAISNGIGRYALTKAAGYARDRQVWGVPIGSHQGLAHPLAEQYIRLQQSRLMAVHAAMQFDNGGDAGEAANIAKFAAAEASLGALDQAIQTHGGNGLSTEYGLADLWFVARLLRTAPVSREMILNFVASHSLGLPRSY</sequence>
<evidence type="ECO:0000256" key="1">
    <source>
        <dbReference type="ARBA" id="ARBA00001974"/>
    </source>
</evidence>
<organism evidence="10 11">
    <name type="scientific">Terrabacter carboxydivorans</name>
    <dbReference type="NCBI Taxonomy" id="619730"/>
    <lineage>
        <taxon>Bacteria</taxon>
        <taxon>Bacillati</taxon>
        <taxon>Actinomycetota</taxon>
        <taxon>Actinomycetes</taxon>
        <taxon>Micrococcales</taxon>
        <taxon>Intrasporangiaceae</taxon>
        <taxon>Terrabacter</taxon>
    </lineage>
</organism>